<reference evidence="7" key="1">
    <citation type="submission" date="2020-12" db="EMBL/GenBank/DDBJ databases">
        <title>Metabolic potential, ecology and presence of endohyphal bacteria is reflected in genomic diversity of Mucoromycotina.</title>
        <authorList>
            <person name="Muszewska A."/>
            <person name="Okrasinska A."/>
            <person name="Steczkiewicz K."/>
            <person name="Drgas O."/>
            <person name="Orlowska M."/>
            <person name="Perlinska-Lenart U."/>
            <person name="Aleksandrzak-Piekarczyk T."/>
            <person name="Szatraj K."/>
            <person name="Zielenkiewicz U."/>
            <person name="Pilsyk S."/>
            <person name="Malc E."/>
            <person name="Mieczkowski P."/>
            <person name="Kruszewska J.S."/>
            <person name="Biernat P."/>
            <person name="Pawlowska J."/>
        </authorList>
    </citation>
    <scope>NUCLEOTIDE SEQUENCE</scope>
    <source>
        <strain evidence="7">WA0000017839</strain>
    </source>
</reference>
<dbReference type="GO" id="GO:0008270">
    <property type="term" value="F:zinc ion binding"/>
    <property type="evidence" value="ECO:0007669"/>
    <property type="project" value="InterPro"/>
</dbReference>
<evidence type="ECO:0000256" key="4">
    <source>
        <dbReference type="ARBA" id="ARBA00023002"/>
    </source>
</evidence>
<sequence length="349" mass="38257">MSGPKTFNGWVCEGKGESLEWKEMPLRAEDDYSVDMDVTHCGICGSDVHTLESNWGPANYPCVVGHEIAGVATRVGKKVTNVKVGDRIGVGAQSGSCHECDPCKSGWENLCKGTTRTGTYNSFWPNGDKSFGGYADRWRGDSRFVFKIPDNMTNEIACTFFCAGVTSYGPLKRHNVNKDSVVGIMGIGGLGHYGILWAKAMGAHVIALSHNDKKKEVAKELGADAYVSTSSEEDLKSIKGKLTHILCTGASDDFAWKTFIPLFKPNGTFINVSLPSWNFPEVPPMMLSLSQVNICGSAIGSPAEIEDMLKFAAEHNVLPWIQKYPMKEAPKALEDFNKNLPRFRFVLEN</sequence>
<keyword evidence="3 5" id="KW-0862">Zinc</keyword>
<dbReference type="InterPro" id="IPR013149">
    <property type="entry name" value="ADH-like_C"/>
</dbReference>
<keyword evidence="2 5" id="KW-0479">Metal-binding</keyword>
<feature type="domain" description="Enoyl reductase (ER)" evidence="6">
    <location>
        <begin position="16"/>
        <end position="347"/>
    </location>
</feature>
<dbReference type="SUPFAM" id="SSF51735">
    <property type="entry name" value="NAD(P)-binding Rossmann-fold domains"/>
    <property type="match status" value="1"/>
</dbReference>
<proteinExistence type="inferred from homology"/>
<organism evidence="7 8">
    <name type="scientific">Mucor saturninus</name>
    <dbReference type="NCBI Taxonomy" id="64648"/>
    <lineage>
        <taxon>Eukaryota</taxon>
        <taxon>Fungi</taxon>
        <taxon>Fungi incertae sedis</taxon>
        <taxon>Mucoromycota</taxon>
        <taxon>Mucoromycotina</taxon>
        <taxon>Mucoromycetes</taxon>
        <taxon>Mucorales</taxon>
        <taxon>Mucorineae</taxon>
        <taxon>Mucoraceae</taxon>
        <taxon>Mucor</taxon>
    </lineage>
</organism>
<protein>
    <recommendedName>
        <fullName evidence="6">Enoyl reductase (ER) domain-containing protein</fullName>
    </recommendedName>
</protein>
<dbReference type="Pfam" id="PF00107">
    <property type="entry name" value="ADH_zinc_N"/>
    <property type="match status" value="1"/>
</dbReference>
<keyword evidence="4" id="KW-0560">Oxidoreductase</keyword>
<dbReference type="SMART" id="SM00829">
    <property type="entry name" value="PKS_ER"/>
    <property type="match status" value="1"/>
</dbReference>
<comment type="cofactor">
    <cofactor evidence="1 5">
        <name>Zn(2+)</name>
        <dbReference type="ChEBI" id="CHEBI:29105"/>
    </cofactor>
</comment>
<dbReference type="InterPro" id="IPR020843">
    <property type="entry name" value="ER"/>
</dbReference>
<evidence type="ECO:0000256" key="1">
    <source>
        <dbReference type="ARBA" id="ARBA00001947"/>
    </source>
</evidence>
<dbReference type="AlphaFoldDB" id="A0A8H7R025"/>
<dbReference type="OrthoDB" id="1879366at2759"/>
<comment type="similarity">
    <text evidence="5">Belongs to the zinc-containing alcohol dehydrogenase family.</text>
</comment>
<accession>A0A8H7R025</accession>
<dbReference type="EMBL" id="JAEPRD010000075">
    <property type="protein sequence ID" value="KAG2201060.1"/>
    <property type="molecule type" value="Genomic_DNA"/>
</dbReference>
<evidence type="ECO:0000256" key="2">
    <source>
        <dbReference type="ARBA" id="ARBA00022723"/>
    </source>
</evidence>
<comment type="caution">
    <text evidence="7">The sequence shown here is derived from an EMBL/GenBank/DDBJ whole genome shotgun (WGS) entry which is preliminary data.</text>
</comment>
<dbReference type="FunFam" id="3.40.50.720:FF:000022">
    <property type="entry name" value="Cinnamyl alcohol dehydrogenase"/>
    <property type="match status" value="1"/>
</dbReference>
<dbReference type="CDD" id="cd05283">
    <property type="entry name" value="CAD1"/>
    <property type="match status" value="1"/>
</dbReference>
<dbReference type="PROSITE" id="PS00059">
    <property type="entry name" value="ADH_ZINC"/>
    <property type="match status" value="1"/>
</dbReference>
<dbReference type="InterPro" id="IPR036291">
    <property type="entry name" value="NAD(P)-bd_dom_sf"/>
</dbReference>
<dbReference type="InterPro" id="IPR047109">
    <property type="entry name" value="CAD-like"/>
</dbReference>
<evidence type="ECO:0000259" key="6">
    <source>
        <dbReference type="SMART" id="SM00829"/>
    </source>
</evidence>
<evidence type="ECO:0000256" key="3">
    <source>
        <dbReference type="ARBA" id="ARBA00022833"/>
    </source>
</evidence>
<dbReference type="Gene3D" id="3.40.50.720">
    <property type="entry name" value="NAD(P)-binding Rossmann-like Domain"/>
    <property type="match status" value="1"/>
</dbReference>
<dbReference type="GO" id="GO:0016616">
    <property type="term" value="F:oxidoreductase activity, acting on the CH-OH group of donors, NAD or NADP as acceptor"/>
    <property type="evidence" value="ECO:0007669"/>
    <property type="project" value="InterPro"/>
</dbReference>
<name>A0A8H7R025_9FUNG</name>
<evidence type="ECO:0000313" key="7">
    <source>
        <dbReference type="EMBL" id="KAG2201060.1"/>
    </source>
</evidence>
<dbReference type="InterPro" id="IPR013154">
    <property type="entry name" value="ADH-like_N"/>
</dbReference>
<dbReference type="PANTHER" id="PTHR42683">
    <property type="entry name" value="ALDEHYDE REDUCTASE"/>
    <property type="match status" value="1"/>
</dbReference>
<evidence type="ECO:0000256" key="5">
    <source>
        <dbReference type="RuleBase" id="RU361277"/>
    </source>
</evidence>
<gene>
    <name evidence="7" type="ORF">INT47_010812</name>
</gene>
<evidence type="ECO:0000313" key="8">
    <source>
        <dbReference type="Proteomes" id="UP000603453"/>
    </source>
</evidence>
<keyword evidence="8" id="KW-1185">Reference proteome</keyword>
<dbReference type="Pfam" id="PF08240">
    <property type="entry name" value="ADH_N"/>
    <property type="match status" value="1"/>
</dbReference>
<dbReference type="Gene3D" id="3.90.180.10">
    <property type="entry name" value="Medium-chain alcohol dehydrogenases, catalytic domain"/>
    <property type="match status" value="1"/>
</dbReference>
<dbReference type="Proteomes" id="UP000603453">
    <property type="component" value="Unassembled WGS sequence"/>
</dbReference>
<dbReference type="InterPro" id="IPR002328">
    <property type="entry name" value="ADH_Zn_CS"/>
</dbReference>
<dbReference type="SUPFAM" id="SSF50129">
    <property type="entry name" value="GroES-like"/>
    <property type="match status" value="1"/>
</dbReference>
<dbReference type="InterPro" id="IPR011032">
    <property type="entry name" value="GroES-like_sf"/>
</dbReference>